<evidence type="ECO:0000313" key="1">
    <source>
        <dbReference type="EMBL" id="MBD3123579.1"/>
    </source>
</evidence>
<name>A0A8I0G584_CITBR</name>
<proteinExistence type="predicted"/>
<comment type="caution">
    <text evidence="1">The sequence shown here is derived from an EMBL/GenBank/DDBJ whole genome shotgun (WGS) entry which is preliminary data.</text>
</comment>
<accession>A0A8I0G584</accession>
<dbReference type="Proteomes" id="UP000605024">
    <property type="component" value="Unassembled WGS sequence"/>
</dbReference>
<sequence>MTHNRLVAGSSPAGATKHSKGWRVIVGPFVFSGDMPGIFQKGNHGDLWLFYDRPPYLQHFLLSAIRKTLTFAYIDDV</sequence>
<evidence type="ECO:0000313" key="2">
    <source>
        <dbReference type="Proteomes" id="UP000605024"/>
    </source>
</evidence>
<dbReference type="RefSeq" id="WP_159137184.1">
    <property type="nucleotide sequence ID" value="NZ_CP099374.1"/>
</dbReference>
<dbReference type="AlphaFoldDB" id="A0A8I0G584"/>
<protein>
    <submittedName>
        <fullName evidence="1">Uncharacterized protein</fullName>
    </submittedName>
</protein>
<organism evidence="1 2">
    <name type="scientific">Citrobacter braakii</name>
    <dbReference type="NCBI Taxonomy" id="57706"/>
    <lineage>
        <taxon>Bacteria</taxon>
        <taxon>Pseudomonadati</taxon>
        <taxon>Pseudomonadota</taxon>
        <taxon>Gammaproteobacteria</taxon>
        <taxon>Enterobacterales</taxon>
        <taxon>Enterobacteriaceae</taxon>
        <taxon>Citrobacter</taxon>
        <taxon>Citrobacter freundii complex</taxon>
    </lineage>
</organism>
<reference evidence="1" key="1">
    <citation type="submission" date="2020-09" db="EMBL/GenBank/DDBJ databases">
        <title>Characterization of IncC plasmids in Enterobacterales of food-producing animals originating from China.</title>
        <authorList>
            <person name="Zhang Y."/>
            <person name="Lei C.-W."/>
        </authorList>
    </citation>
    <scope>NUCLEOTIDE SEQUENCE</scope>
    <source>
        <strain evidence="1">CC1</strain>
    </source>
</reference>
<gene>
    <name evidence="1" type="ORF">ID160_12940</name>
</gene>
<dbReference type="EMBL" id="JACXSK010000006">
    <property type="protein sequence ID" value="MBD3123579.1"/>
    <property type="molecule type" value="Genomic_DNA"/>
</dbReference>